<dbReference type="GeneID" id="100330335"/>
<dbReference type="OrthoDB" id="6103133at2759"/>
<dbReference type="AlphaFoldDB" id="A0A8M1RRK3"/>
<dbReference type="ZFIN" id="ZDB-GENE-120711-2">
    <property type="gene designation" value="si:dkey-100n19.2"/>
</dbReference>
<dbReference type="PANTHER" id="PTHR28457">
    <property type="entry name" value="COILED-COIL DOMAIN-CONTAINING PROTEIN 189"/>
    <property type="match status" value="1"/>
</dbReference>
<dbReference type="InterPro" id="IPR032727">
    <property type="entry name" value="CLAMP"/>
</dbReference>
<evidence type="ECO:0000313" key="2">
    <source>
        <dbReference type="Proteomes" id="UP000000437"/>
    </source>
</evidence>
<dbReference type="RefSeq" id="XP_002665172.1">
    <property type="nucleotide sequence ID" value="XM_002665126.5"/>
</dbReference>
<feature type="region of interest" description="Disordered" evidence="1">
    <location>
        <begin position="258"/>
        <end position="279"/>
    </location>
</feature>
<sequence>MMASIHTLQEISRMKRDEGIDRLSRCFEWMGFDGDDKRQFLHQEFVYENVMFAVTRGLPWSTVGQVAIISKDLLPKINGLKSSEVISLVKAGLSQINPRLSATHHAVLLDFIVQTYVPHQRLYQAAFSGETSLKRISQDLQIETPPQPRPLSEGTDTERWKQQQILQELRLAQSRTQAEIQELRETSRTQIMSTLQDKLHSLPDEGQISRQEVEELLHSFLRSQGEIMMESLTKETRLTENLLQVKLRQSEVQRQLANTPVFPEKQTSITPTRSKKKGN</sequence>
<gene>
    <name evidence="3 4" type="primary">si:dkey-100n19.2</name>
</gene>
<proteinExistence type="predicted"/>
<evidence type="ECO:0000313" key="4">
    <source>
        <dbReference type="ZFIN" id="ZDB-GENE-120711-2"/>
    </source>
</evidence>
<dbReference type="KEGG" id="dre:100330335"/>
<evidence type="ECO:0000313" key="3">
    <source>
        <dbReference type="RefSeq" id="XP_002665172.1"/>
    </source>
</evidence>
<dbReference type="PANTHER" id="PTHR28457:SF2">
    <property type="entry name" value="SIMILAR TO 4930578I06RIK PROTEIN"/>
    <property type="match status" value="1"/>
</dbReference>
<organism evidence="2 3">
    <name type="scientific">Danio rerio</name>
    <name type="common">Zebrafish</name>
    <name type="synonym">Brachydanio rerio</name>
    <dbReference type="NCBI Taxonomy" id="7955"/>
    <lineage>
        <taxon>Eukaryota</taxon>
        <taxon>Metazoa</taxon>
        <taxon>Chordata</taxon>
        <taxon>Craniata</taxon>
        <taxon>Vertebrata</taxon>
        <taxon>Euteleostomi</taxon>
        <taxon>Actinopterygii</taxon>
        <taxon>Neopterygii</taxon>
        <taxon>Teleostei</taxon>
        <taxon>Ostariophysi</taxon>
        <taxon>Cypriniformes</taxon>
        <taxon>Danionidae</taxon>
        <taxon>Danioninae</taxon>
        <taxon>Danio</taxon>
    </lineage>
</organism>
<reference evidence="3" key="1">
    <citation type="submission" date="2025-08" db="UniProtKB">
        <authorList>
            <consortium name="RefSeq"/>
        </authorList>
    </citation>
    <scope>IDENTIFICATION</scope>
    <source>
        <strain evidence="3">Tuebingen</strain>
        <tissue evidence="3">Fibroblasts and whole tissue</tissue>
    </source>
</reference>
<evidence type="ECO:0000256" key="1">
    <source>
        <dbReference type="SAM" id="MobiDB-lite"/>
    </source>
</evidence>
<dbReference type="Proteomes" id="UP000000437">
    <property type="component" value="Chromosome 17"/>
</dbReference>
<feature type="region of interest" description="Disordered" evidence="1">
    <location>
        <begin position="137"/>
        <end position="158"/>
    </location>
</feature>
<dbReference type="GlyGen" id="A0A8M1RRK3">
    <property type="glycosylation" value="1 site"/>
</dbReference>
<name>A0A8M1RRK3_DANRE</name>
<protein>
    <submittedName>
        <fullName evidence="3">Uncharacterized protein C8orf74 homolog</fullName>
    </submittedName>
</protein>
<keyword evidence="2" id="KW-1185">Reference proteome</keyword>
<dbReference type="FunCoup" id="A0A8M1RRK3">
    <property type="interactions" value="727"/>
</dbReference>
<accession>A0A8M1RRK3</accession>
<dbReference type="AGR" id="ZFIN:ZDB-GENE-120711-2"/>